<dbReference type="RefSeq" id="WP_070983906.1">
    <property type="nucleotide sequence ID" value="NZ_MKJU01000022.1"/>
</dbReference>
<keyword evidence="5" id="KW-0482">Metalloprotease</keyword>
<dbReference type="EMBL" id="MKJU01000022">
    <property type="protein sequence ID" value="OHU92104.1"/>
    <property type="molecule type" value="Genomic_DNA"/>
</dbReference>
<dbReference type="PANTHER" id="PTHR30471:SF3">
    <property type="entry name" value="UPF0758 PROTEIN YEES-RELATED"/>
    <property type="match status" value="1"/>
</dbReference>
<feature type="domain" description="MPN" evidence="6">
    <location>
        <begin position="24"/>
        <end position="146"/>
    </location>
</feature>
<evidence type="ECO:0000256" key="1">
    <source>
        <dbReference type="ARBA" id="ARBA00022670"/>
    </source>
</evidence>
<comment type="caution">
    <text evidence="7">The sequence shown here is derived from an EMBL/GenBank/DDBJ whole genome shotgun (WGS) entry which is preliminary data.</text>
</comment>
<dbReference type="InterPro" id="IPR020891">
    <property type="entry name" value="UPF0758_CS"/>
</dbReference>
<name>A0A1S1MTB2_9GAMM</name>
<keyword evidence="8" id="KW-1185">Reference proteome</keyword>
<dbReference type="Pfam" id="PF04002">
    <property type="entry name" value="RadC"/>
    <property type="match status" value="1"/>
</dbReference>
<proteinExistence type="predicted"/>
<evidence type="ECO:0000256" key="5">
    <source>
        <dbReference type="ARBA" id="ARBA00023049"/>
    </source>
</evidence>
<protein>
    <recommendedName>
        <fullName evidence="6">MPN domain-containing protein</fullName>
    </recommendedName>
</protein>
<dbReference type="PROSITE" id="PS01302">
    <property type="entry name" value="UPF0758"/>
    <property type="match status" value="1"/>
</dbReference>
<sequence length="146" mass="16261">MSEQDIITQAISILEKRLQKPAHAIESPADTAHYLRLHLSEKEYESFSVMFLDSQHRLLSLKELFKGTINSAPVYPREVVKAVLSFNAAAVILAHNHPSGLATPSNADHRITNRIKSALELIDVKTLDHVVVGHDSAYSFAEHNLI</sequence>
<evidence type="ECO:0000259" key="6">
    <source>
        <dbReference type="PROSITE" id="PS50249"/>
    </source>
</evidence>
<dbReference type="Proteomes" id="UP000179786">
    <property type="component" value="Unassembled WGS sequence"/>
</dbReference>
<evidence type="ECO:0000313" key="7">
    <source>
        <dbReference type="EMBL" id="OHU92104.1"/>
    </source>
</evidence>
<dbReference type="GO" id="GO:0008237">
    <property type="term" value="F:metallopeptidase activity"/>
    <property type="evidence" value="ECO:0007669"/>
    <property type="project" value="UniProtKB-KW"/>
</dbReference>
<keyword evidence="2" id="KW-0479">Metal-binding</keyword>
<dbReference type="PROSITE" id="PS50249">
    <property type="entry name" value="MPN"/>
    <property type="match status" value="1"/>
</dbReference>
<keyword evidence="1" id="KW-0645">Protease</keyword>
<dbReference type="OrthoDB" id="9804482at2"/>
<keyword evidence="3" id="KW-0378">Hydrolase</keyword>
<dbReference type="NCBIfam" id="TIGR00608">
    <property type="entry name" value="radc"/>
    <property type="match status" value="1"/>
</dbReference>
<dbReference type="InterPro" id="IPR037518">
    <property type="entry name" value="MPN"/>
</dbReference>
<dbReference type="GO" id="GO:0006508">
    <property type="term" value="P:proteolysis"/>
    <property type="evidence" value="ECO:0007669"/>
    <property type="project" value="UniProtKB-KW"/>
</dbReference>
<organism evidence="7 8">
    <name type="scientific">Pseudoalteromonas amylolytica</name>
    <dbReference type="NCBI Taxonomy" id="1859457"/>
    <lineage>
        <taxon>Bacteria</taxon>
        <taxon>Pseudomonadati</taxon>
        <taxon>Pseudomonadota</taxon>
        <taxon>Gammaproteobacteria</taxon>
        <taxon>Alteromonadales</taxon>
        <taxon>Pseudoalteromonadaceae</taxon>
        <taxon>Pseudoalteromonas</taxon>
    </lineage>
</organism>
<keyword evidence="4" id="KW-0862">Zinc</keyword>
<dbReference type="AlphaFoldDB" id="A0A1S1MTB2"/>
<evidence type="ECO:0000256" key="2">
    <source>
        <dbReference type="ARBA" id="ARBA00022723"/>
    </source>
</evidence>
<dbReference type="PANTHER" id="PTHR30471">
    <property type="entry name" value="DNA REPAIR PROTEIN RADC"/>
    <property type="match status" value="1"/>
</dbReference>
<evidence type="ECO:0000313" key="8">
    <source>
        <dbReference type="Proteomes" id="UP000179786"/>
    </source>
</evidence>
<dbReference type="SUPFAM" id="SSF102712">
    <property type="entry name" value="JAB1/MPN domain"/>
    <property type="match status" value="1"/>
</dbReference>
<dbReference type="InterPro" id="IPR001405">
    <property type="entry name" value="UPF0758"/>
</dbReference>
<reference evidence="7 8" key="1">
    <citation type="submission" date="2016-09" db="EMBL/GenBank/DDBJ databases">
        <title>Pseudoalteromonas amylolytica sp. nov., isolated from the surface seawater.</title>
        <authorList>
            <person name="Wu Y.-H."/>
            <person name="Cheng H."/>
            <person name="Jin X.-B."/>
            <person name="Wang C.-S."/>
            <person name="Xu X.-W."/>
        </authorList>
    </citation>
    <scope>NUCLEOTIDE SEQUENCE [LARGE SCALE GENOMIC DNA]</scope>
    <source>
        <strain evidence="7 8">JW1</strain>
    </source>
</reference>
<dbReference type="Gene3D" id="3.40.140.10">
    <property type="entry name" value="Cytidine Deaminase, domain 2"/>
    <property type="match status" value="1"/>
</dbReference>
<dbReference type="CDD" id="cd08071">
    <property type="entry name" value="MPN_DUF2466"/>
    <property type="match status" value="1"/>
</dbReference>
<dbReference type="STRING" id="1859457.BET10_07190"/>
<dbReference type="InterPro" id="IPR025657">
    <property type="entry name" value="RadC_JAB"/>
</dbReference>
<accession>A0A1S1MTB2</accession>
<gene>
    <name evidence="7" type="ORF">BET10_07190</name>
</gene>
<dbReference type="GO" id="GO:0046872">
    <property type="term" value="F:metal ion binding"/>
    <property type="evidence" value="ECO:0007669"/>
    <property type="project" value="UniProtKB-KW"/>
</dbReference>
<evidence type="ECO:0000256" key="3">
    <source>
        <dbReference type="ARBA" id="ARBA00022801"/>
    </source>
</evidence>
<evidence type="ECO:0000256" key="4">
    <source>
        <dbReference type="ARBA" id="ARBA00022833"/>
    </source>
</evidence>